<gene>
    <name evidence="2" type="ORF">BDV35DRAFT_386131</name>
</gene>
<dbReference type="InterPro" id="IPR011009">
    <property type="entry name" value="Kinase-like_dom_sf"/>
</dbReference>
<evidence type="ECO:0000313" key="2">
    <source>
        <dbReference type="EMBL" id="KAB8240079.1"/>
    </source>
</evidence>
<dbReference type="PANTHER" id="PTHR21310">
    <property type="entry name" value="AMINOGLYCOSIDE PHOSPHOTRANSFERASE-RELATED-RELATED"/>
    <property type="match status" value="1"/>
</dbReference>
<dbReference type="Gene3D" id="3.90.1200.10">
    <property type="match status" value="1"/>
</dbReference>
<dbReference type="SUPFAM" id="SSF56112">
    <property type="entry name" value="Protein kinase-like (PK-like)"/>
    <property type="match status" value="1"/>
</dbReference>
<sequence length="326" mass="36654">MARIRKSKASKFNTHVIKKLQAAVSMDPEIDLTTKLPSEYSSRLDTMRRENAIVNDAPVDNTVHNGEDIRSAFSASDSTEIGLLPPPASLSQKLLDILHTSEIIWKAPFARQKMVLSCDNNIVLNVIRNMDEYTEYTALQYLQQHKPSVPIPEPSGLLRVNDVSLVFMTHTSVKEQLSTILQNLRSLPFTAGTQVGGVGGEGCKDIRRNLRRSEIPILTLGAFEDFLFTGPHNGGRVFVKLLRQLSPSPCAQAAPAIVFTHGDLRPDNISVELRDGKWTITGLHDWEYSGFYPEYYEAVRCTNYCASPKAYAHWWLLDRVRETRLV</sequence>
<dbReference type="EMBL" id="ML734785">
    <property type="protein sequence ID" value="KAB8240079.1"/>
    <property type="molecule type" value="Genomic_DNA"/>
</dbReference>
<dbReference type="PANTHER" id="PTHR21310:SF58">
    <property type="entry name" value="AMINOGLYCOSIDE PHOSPHOTRANSFERASE DOMAIN-CONTAINING PROTEIN"/>
    <property type="match status" value="1"/>
</dbReference>
<dbReference type="Proteomes" id="UP000325434">
    <property type="component" value="Unassembled WGS sequence"/>
</dbReference>
<protein>
    <recommendedName>
        <fullName evidence="1">Aminoglycoside phosphotransferase domain-containing protein</fullName>
    </recommendedName>
</protein>
<accession>A0A5N6GFW6</accession>
<dbReference type="AlphaFoldDB" id="A0A5N6GFW6"/>
<proteinExistence type="predicted"/>
<name>A0A5N6GFW6_ASPFL</name>
<dbReference type="InterPro" id="IPR051678">
    <property type="entry name" value="AGP_Transferase"/>
</dbReference>
<feature type="domain" description="Aminoglycoside phosphotransferase" evidence="1">
    <location>
        <begin position="252"/>
        <end position="305"/>
    </location>
</feature>
<reference evidence="2" key="1">
    <citation type="submission" date="2019-04" db="EMBL/GenBank/DDBJ databases">
        <title>Friends and foes A comparative genomics study of 23 Aspergillus species from section Flavi.</title>
        <authorList>
            <consortium name="DOE Joint Genome Institute"/>
            <person name="Kjaerbolling I."/>
            <person name="Vesth T."/>
            <person name="Frisvad J.C."/>
            <person name="Nybo J.L."/>
            <person name="Theobald S."/>
            <person name="Kildgaard S."/>
            <person name="Isbrandt T."/>
            <person name="Kuo A."/>
            <person name="Sato A."/>
            <person name="Lyhne E.K."/>
            <person name="Kogle M.E."/>
            <person name="Wiebenga A."/>
            <person name="Kun R.S."/>
            <person name="Lubbers R.J."/>
            <person name="Makela M.R."/>
            <person name="Barry K."/>
            <person name="Chovatia M."/>
            <person name="Clum A."/>
            <person name="Daum C."/>
            <person name="Haridas S."/>
            <person name="He G."/>
            <person name="LaButti K."/>
            <person name="Lipzen A."/>
            <person name="Mondo S."/>
            <person name="Riley R."/>
            <person name="Salamov A."/>
            <person name="Simmons B.A."/>
            <person name="Magnuson J.K."/>
            <person name="Henrissat B."/>
            <person name="Mortensen U.H."/>
            <person name="Larsen T.O."/>
            <person name="Devries R.P."/>
            <person name="Grigoriev I.V."/>
            <person name="Machida M."/>
            <person name="Baker S.E."/>
            <person name="Andersen M.R."/>
        </authorList>
    </citation>
    <scope>NUCLEOTIDE SEQUENCE [LARGE SCALE GENOMIC DNA]</scope>
    <source>
        <strain evidence="2">CBS 121.62</strain>
    </source>
</reference>
<dbReference type="Pfam" id="PF01636">
    <property type="entry name" value="APH"/>
    <property type="match status" value="1"/>
</dbReference>
<dbReference type="VEuPathDB" id="FungiDB:AFLA_010902"/>
<evidence type="ECO:0000259" key="1">
    <source>
        <dbReference type="Pfam" id="PF01636"/>
    </source>
</evidence>
<organism evidence="2">
    <name type="scientific">Aspergillus flavus</name>
    <dbReference type="NCBI Taxonomy" id="5059"/>
    <lineage>
        <taxon>Eukaryota</taxon>
        <taxon>Fungi</taxon>
        <taxon>Dikarya</taxon>
        <taxon>Ascomycota</taxon>
        <taxon>Pezizomycotina</taxon>
        <taxon>Eurotiomycetes</taxon>
        <taxon>Eurotiomycetidae</taxon>
        <taxon>Eurotiales</taxon>
        <taxon>Aspergillaceae</taxon>
        <taxon>Aspergillus</taxon>
        <taxon>Aspergillus subgen. Circumdati</taxon>
    </lineage>
</organism>
<dbReference type="VEuPathDB" id="FungiDB:F9C07_2200163"/>
<dbReference type="InterPro" id="IPR002575">
    <property type="entry name" value="Aminoglycoside_PTrfase"/>
</dbReference>